<dbReference type="PANTHER" id="PTHR43166">
    <property type="entry name" value="AMINO ACID IMPORT ATP-BINDING PROTEIN"/>
    <property type="match status" value="1"/>
</dbReference>
<dbReference type="SMART" id="SM00382">
    <property type="entry name" value="AAA"/>
    <property type="match status" value="1"/>
</dbReference>
<keyword evidence="8" id="KW-0472">Membrane</keyword>
<dbReference type="PROSITE" id="PS00211">
    <property type="entry name" value="ABC_TRANSPORTER_1"/>
    <property type="match status" value="1"/>
</dbReference>
<comment type="subcellular location">
    <subcellularLocation>
        <location evidence="1">Cell membrane</location>
        <topology evidence="1">Peripheral membrane protein</topology>
    </subcellularLocation>
</comment>
<keyword evidence="4" id="KW-1003">Cell membrane</keyword>
<dbReference type="GO" id="GO:0015424">
    <property type="term" value="F:ABC-type amino acid transporter activity"/>
    <property type="evidence" value="ECO:0007669"/>
    <property type="project" value="InterPro"/>
</dbReference>
<dbReference type="InterPro" id="IPR003593">
    <property type="entry name" value="AAA+_ATPase"/>
</dbReference>
<evidence type="ECO:0000256" key="8">
    <source>
        <dbReference type="ARBA" id="ARBA00023136"/>
    </source>
</evidence>
<accession>A0A147EQB2</accession>
<evidence type="ECO:0000259" key="9">
    <source>
        <dbReference type="PROSITE" id="PS50893"/>
    </source>
</evidence>
<reference evidence="10 11" key="1">
    <citation type="journal article" date="2016" name="Front. Microbiol.">
        <title>Genomic Resource of Rice Seed Associated Bacteria.</title>
        <authorList>
            <person name="Midha S."/>
            <person name="Bansal K."/>
            <person name="Sharma S."/>
            <person name="Kumar N."/>
            <person name="Patil P.P."/>
            <person name="Chaudhry V."/>
            <person name="Patil P.B."/>
        </authorList>
    </citation>
    <scope>NUCLEOTIDE SEQUENCE [LARGE SCALE GENOMIC DNA]</scope>
    <source>
        <strain evidence="10 11">NS354</strain>
    </source>
</reference>
<dbReference type="PROSITE" id="PS50893">
    <property type="entry name" value="ABC_TRANSPORTER_2"/>
    <property type="match status" value="1"/>
</dbReference>
<comment type="similarity">
    <text evidence="2">Belongs to the ABC transporter superfamily.</text>
</comment>
<dbReference type="AlphaFoldDB" id="A0A147EQB2"/>
<dbReference type="PANTHER" id="PTHR43166:SF9">
    <property type="entry name" value="GLUTAMATE_ASPARTATE IMPORT ATP-BINDING PROTEIN GLTL"/>
    <property type="match status" value="1"/>
</dbReference>
<evidence type="ECO:0000256" key="2">
    <source>
        <dbReference type="ARBA" id="ARBA00005417"/>
    </source>
</evidence>
<evidence type="ECO:0000256" key="3">
    <source>
        <dbReference type="ARBA" id="ARBA00022448"/>
    </source>
</evidence>
<proteinExistence type="inferred from homology"/>
<dbReference type="Gene3D" id="3.40.50.300">
    <property type="entry name" value="P-loop containing nucleotide triphosphate hydrolases"/>
    <property type="match status" value="1"/>
</dbReference>
<evidence type="ECO:0000256" key="6">
    <source>
        <dbReference type="ARBA" id="ARBA00022840"/>
    </source>
</evidence>
<dbReference type="PATRIC" id="fig|1079994.3.peg.693"/>
<gene>
    <name evidence="10" type="primary">glnQ</name>
    <name evidence="10" type="ORF">NS354_03455</name>
</gene>
<dbReference type="PIRSF" id="PIRSF039085">
    <property type="entry name" value="ABC_ATPase_HisP"/>
    <property type="match status" value="1"/>
</dbReference>
<dbReference type="RefSeq" id="WP_058593217.1">
    <property type="nucleotide sequence ID" value="NZ_LDRK01000016.1"/>
</dbReference>
<evidence type="ECO:0000256" key="7">
    <source>
        <dbReference type="ARBA" id="ARBA00022970"/>
    </source>
</evidence>
<dbReference type="InterPro" id="IPR003439">
    <property type="entry name" value="ABC_transporter-like_ATP-bd"/>
</dbReference>
<evidence type="ECO:0000256" key="1">
    <source>
        <dbReference type="ARBA" id="ARBA00004202"/>
    </source>
</evidence>
<sequence length="266" mass="28745">MAVIDTSTTTYTGSTLRPFLNAERIVKRFGEHRAIDDVSLAVGRGEVISVIGPSGAGKSTFLRCLNLLELPDSGALSIGDEEIEFAEGSAPARAQVARLRRQAGMVFQSFNLFPHLTAAQNIELAQKRVLGRSADEARERARSLLDRVGLAAKADAYPSQCSGGQQQRIAIARALAMDPELMLFDEPTSGLDPEVGAEILAVMRELADSGMTMLIATHEMEFARHVSNRVIVMVDGAIVEQGQPEQIMTEPKSPRVGRFLSAVLGR</sequence>
<evidence type="ECO:0000256" key="5">
    <source>
        <dbReference type="ARBA" id="ARBA00022741"/>
    </source>
</evidence>
<protein>
    <submittedName>
        <fullName evidence="10">Glutamine ABC transporter ATP-binding protein</fullName>
    </submittedName>
</protein>
<comment type="caution">
    <text evidence="10">The sequence shown here is derived from an EMBL/GenBank/DDBJ whole genome shotgun (WGS) entry which is preliminary data.</text>
</comment>
<dbReference type="InterPro" id="IPR050086">
    <property type="entry name" value="MetN_ABC_transporter-like"/>
</dbReference>
<dbReference type="InterPro" id="IPR017871">
    <property type="entry name" value="ABC_transporter-like_CS"/>
</dbReference>
<feature type="domain" description="ABC transporter" evidence="9">
    <location>
        <begin position="20"/>
        <end position="260"/>
    </location>
</feature>
<keyword evidence="11" id="KW-1185">Reference proteome</keyword>
<keyword evidence="7" id="KW-0029">Amino-acid transport</keyword>
<organism evidence="10 11">
    <name type="scientific">Leucobacter chromiiresistens</name>
    <dbReference type="NCBI Taxonomy" id="1079994"/>
    <lineage>
        <taxon>Bacteria</taxon>
        <taxon>Bacillati</taxon>
        <taxon>Actinomycetota</taxon>
        <taxon>Actinomycetes</taxon>
        <taxon>Micrococcales</taxon>
        <taxon>Microbacteriaceae</taxon>
        <taxon>Leucobacter</taxon>
    </lineage>
</organism>
<dbReference type="GO" id="GO:0016887">
    <property type="term" value="F:ATP hydrolysis activity"/>
    <property type="evidence" value="ECO:0007669"/>
    <property type="project" value="InterPro"/>
</dbReference>
<dbReference type="GO" id="GO:0005886">
    <property type="term" value="C:plasma membrane"/>
    <property type="evidence" value="ECO:0007669"/>
    <property type="project" value="UniProtKB-SubCell"/>
</dbReference>
<dbReference type="Pfam" id="PF00005">
    <property type="entry name" value="ABC_tran"/>
    <property type="match status" value="1"/>
</dbReference>
<evidence type="ECO:0000256" key="4">
    <source>
        <dbReference type="ARBA" id="ARBA00022475"/>
    </source>
</evidence>
<dbReference type="InterPro" id="IPR030679">
    <property type="entry name" value="ABC_ATPase_HisP-typ"/>
</dbReference>
<dbReference type="EMBL" id="LDRK01000016">
    <property type="protein sequence ID" value="KTR86713.1"/>
    <property type="molecule type" value="Genomic_DNA"/>
</dbReference>
<keyword evidence="5" id="KW-0547">Nucleotide-binding</keyword>
<evidence type="ECO:0000313" key="11">
    <source>
        <dbReference type="Proteomes" id="UP000070810"/>
    </source>
</evidence>
<dbReference type="SUPFAM" id="SSF52540">
    <property type="entry name" value="P-loop containing nucleoside triphosphate hydrolases"/>
    <property type="match status" value="1"/>
</dbReference>
<dbReference type="GO" id="GO:0005524">
    <property type="term" value="F:ATP binding"/>
    <property type="evidence" value="ECO:0007669"/>
    <property type="project" value="UniProtKB-KW"/>
</dbReference>
<dbReference type="CDD" id="cd03262">
    <property type="entry name" value="ABC_HisP_GlnQ"/>
    <property type="match status" value="1"/>
</dbReference>
<dbReference type="InterPro" id="IPR027417">
    <property type="entry name" value="P-loop_NTPase"/>
</dbReference>
<name>A0A147EQB2_9MICO</name>
<evidence type="ECO:0000313" key="10">
    <source>
        <dbReference type="EMBL" id="KTR86713.1"/>
    </source>
</evidence>
<dbReference type="OrthoDB" id="4283894at2"/>
<keyword evidence="3" id="KW-0813">Transport</keyword>
<keyword evidence="6 10" id="KW-0067">ATP-binding</keyword>
<dbReference type="Proteomes" id="UP000070810">
    <property type="component" value="Unassembled WGS sequence"/>
</dbReference>